<keyword evidence="4 7" id="KW-0378">Hydrolase</keyword>
<keyword evidence="5 7" id="KW-0862">Zinc</keyword>
<protein>
    <recommendedName>
        <fullName evidence="8">Peptidase M3A/M3B catalytic domain-containing protein</fullName>
    </recommendedName>
</protein>
<dbReference type="GO" id="GO:0006518">
    <property type="term" value="P:peptide metabolic process"/>
    <property type="evidence" value="ECO:0007669"/>
    <property type="project" value="TreeGrafter"/>
</dbReference>
<dbReference type="GO" id="GO:0046872">
    <property type="term" value="F:metal ion binding"/>
    <property type="evidence" value="ECO:0007669"/>
    <property type="project" value="UniProtKB-UniRule"/>
</dbReference>
<dbReference type="EMBL" id="BLQM01000096">
    <property type="protein sequence ID" value="GMH63037.1"/>
    <property type="molecule type" value="Genomic_DNA"/>
</dbReference>
<keyword evidence="3 7" id="KW-0479">Metal-binding</keyword>
<sequence>MPSGADCPCCIERNANLSALTFLPQNLRPNACSACVLPSPPPLDPTLLPPFTWPTTTSEIEEAIKEVELATNNMFEKIVNVTEPTFENVIEPLMNSPHFKTNHLVCQSKFLQHCSTDEKIREAAEKAGIAFAALKSRGKTRKDVYDVVKAYSNTATAKNLNPYKSHFVQAIVSSFEASGLGLSPSDQAKLQELKDKDTALCTEYKKNLAEDKTELFFTPEELTGMDSTWISDRTQPDGKIKVTLKYPDIIPINSNCEVEETRRLVLHAYQVTAFKNNLDLVASGIQFRKSIATLLGYSTFSAYAVASRMSGTPENIDNFLLPLQEKVAAGAKSDFKRYSELKVEFLKSKGVENPDPEIKAYDTSFYHSLLLKKDYGVDNERIRQYFPLDHVVEVTMEIYQELLGLVFTEVSSFDSWHPEVRLFRVMDKQSDEVRICEFNICARNSTKRTRRLQVATPQITNSSYRQSSRDSLRSSQRVGFFYLDLHPREGKYGHAAIFHLLKRWGDQTPVDCMMCNLPPPSSDGKPALLRHGNVVTFFHEFGHIMHGLLSEGDGNSTTFAKCPRDFVEAPSQMLENWCWTKTGLKRLAKHHESGETLPDDLLQSMIAAKNVGVGAAMARQLYLGRLDLTIHGSSPPSDAAGLQDLVDKLRPEISGVPNPPGANMLRCFGHLMNQYASAYYGYMWAEVLSSDMFSEVFEADPFSATSGMKYRKEVLAPGGVGNISDHLKKFLGREPSQEAFLKARYEEVTASGHRNSERRHHRFLTLTHTRRRRGIVGE</sequence>
<dbReference type="InterPro" id="IPR045090">
    <property type="entry name" value="Pept_M3A_M3B"/>
</dbReference>
<comment type="cofactor">
    <cofactor evidence="7">
        <name>Zn(2+)</name>
        <dbReference type="ChEBI" id="CHEBI:29105"/>
    </cofactor>
    <text evidence="7">Binds 1 zinc ion.</text>
</comment>
<dbReference type="Gene3D" id="3.40.390.10">
    <property type="entry name" value="Collagenase (Catalytic Domain)"/>
    <property type="match status" value="2"/>
</dbReference>
<dbReference type="InterPro" id="IPR024077">
    <property type="entry name" value="Neurolysin/TOP_dom2"/>
</dbReference>
<gene>
    <name evidence="9" type="ORF">TL16_g03614</name>
</gene>
<evidence type="ECO:0000256" key="2">
    <source>
        <dbReference type="ARBA" id="ARBA00022670"/>
    </source>
</evidence>
<evidence type="ECO:0000259" key="8">
    <source>
        <dbReference type="Pfam" id="PF01432"/>
    </source>
</evidence>
<dbReference type="PANTHER" id="PTHR11804:SF84">
    <property type="entry name" value="SACCHAROLYSIN"/>
    <property type="match status" value="1"/>
</dbReference>
<evidence type="ECO:0000256" key="7">
    <source>
        <dbReference type="RuleBase" id="RU003435"/>
    </source>
</evidence>
<comment type="caution">
    <text evidence="9">The sequence shown here is derived from an EMBL/GenBank/DDBJ whole genome shotgun (WGS) entry which is preliminary data.</text>
</comment>
<name>A0A9W7A524_9STRA</name>
<comment type="similarity">
    <text evidence="1 7">Belongs to the peptidase M3 family.</text>
</comment>
<evidence type="ECO:0000256" key="1">
    <source>
        <dbReference type="ARBA" id="ARBA00006040"/>
    </source>
</evidence>
<evidence type="ECO:0000256" key="6">
    <source>
        <dbReference type="ARBA" id="ARBA00023049"/>
    </source>
</evidence>
<dbReference type="Gene3D" id="1.20.1050.40">
    <property type="entry name" value="Endopeptidase. Chain P, domain 1"/>
    <property type="match status" value="1"/>
</dbReference>
<evidence type="ECO:0000256" key="5">
    <source>
        <dbReference type="ARBA" id="ARBA00022833"/>
    </source>
</evidence>
<proteinExistence type="inferred from homology"/>
<organism evidence="9 10">
    <name type="scientific">Triparma laevis f. inornata</name>
    <dbReference type="NCBI Taxonomy" id="1714386"/>
    <lineage>
        <taxon>Eukaryota</taxon>
        <taxon>Sar</taxon>
        <taxon>Stramenopiles</taxon>
        <taxon>Ochrophyta</taxon>
        <taxon>Bolidophyceae</taxon>
        <taxon>Parmales</taxon>
        <taxon>Triparmaceae</taxon>
        <taxon>Triparma</taxon>
    </lineage>
</organism>
<feature type="domain" description="Peptidase M3A/M3B catalytic" evidence="8">
    <location>
        <begin position="474"/>
        <end position="743"/>
    </location>
</feature>
<dbReference type="GO" id="GO:0004222">
    <property type="term" value="F:metalloendopeptidase activity"/>
    <property type="evidence" value="ECO:0007669"/>
    <property type="project" value="InterPro"/>
</dbReference>
<keyword evidence="6 7" id="KW-0482">Metalloprotease</keyword>
<dbReference type="InterPro" id="IPR024079">
    <property type="entry name" value="MetalloPept_cat_dom_sf"/>
</dbReference>
<dbReference type="PANTHER" id="PTHR11804">
    <property type="entry name" value="PROTEASE M3 THIMET OLIGOPEPTIDASE-RELATED"/>
    <property type="match status" value="1"/>
</dbReference>
<feature type="domain" description="Peptidase M3A/M3B catalytic" evidence="8">
    <location>
        <begin position="255"/>
        <end position="433"/>
    </location>
</feature>
<evidence type="ECO:0000313" key="9">
    <source>
        <dbReference type="EMBL" id="GMH63037.1"/>
    </source>
</evidence>
<dbReference type="InterPro" id="IPR001567">
    <property type="entry name" value="Pept_M3A_M3B_dom"/>
</dbReference>
<dbReference type="Gene3D" id="1.10.1370.10">
    <property type="entry name" value="Neurolysin, domain 3"/>
    <property type="match status" value="2"/>
</dbReference>
<dbReference type="GO" id="GO:0006508">
    <property type="term" value="P:proteolysis"/>
    <property type="evidence" value="ECO:0007669"/>
    <property type="project" value="UniProtKB-KW"/>
</dbReference>
<evidence type="ECO:0000256" key="3">
    <source>
        <dbReference type="ARBA" id="ARBA00022723"/>
    </source>
</evidence>
<dbReference type="Pfam" id="PF01432">
    <property type="entry name" value="Peptidase_M3"/>
    <property type="match status" value="2"/>
</dbReference>
<evidence type="ECO:0000256" key="4">
    <source>
        <dbReference type="ARBA" id="ARBA00022801"/>
    </source>
</evidence>
<dbReference type="Proteomes" id="UP001162640">
    <property type="component" value="Unassembled WGS sequence"/>
</dbReference>
<evidence type="ECO:0000313" key="10">
    <source>
        <dbReference type="Proteomes" id="UP001162640"/>
    </source>
</evidence>
<reference evidence="10" key="1">
    <citation type="journal article" date="2023" name="Commun. Biol.">
        <title>Genome analysis of Parmales, the sister group of diatoms, reveals the evolutionary specialization of diatoms from phago-mixotrophs to photoautotrophs.</title>
        <authorList>
            <person name="Ban H."/>
            <person name="Sato S."/>
            <person name="Yoshikawa S."/>
            <person name="Yamada K."/>
            <person name="Nakamura Y."/>
            <person name="Ichinomiya M."/>
            <person name="Sato N."/>
            <person name="Blanc-Mathieu R."/>
            <person name="Endo H."/>
            <person name="Kuwata A."/>
            <person name="Ogata H."/>
        </authorList>
    </citation>
    <scope>NUCLEOTIDE SEQUENCE [LARGE SCALE GENOMIC DNA]</scope>
</reference>
<accession>A0A9W7A524</accession>
<keyword evidence="2 7" id="KW-0645">Protease</keyword>
<dbReference type="SUPFAM" id="SSF55486">
    <property type="entry name" value="Metalloproteases ('zincins'), catalytic domain"/>
    <property type="match status" value="1"/>
</dbReference>
<dbReference type="AlphaFoldDB" id="A0A9W7A524"/>
<dbReference type="InterPro" id="IPR024080">
    <property type="entry name" value="Neurolysin/TOP_N"/>
</dbReference>
<dbReference type="CDD" id="cd06455">
    <property type="entry name" value="M3A_TOP"/>
    <property type="match status" value="1"/>
</dbReference>